<evidence type="ECO:0000313" key="2">
    <source>
        <dbReference type="EMBL" id="PVY94513.1"/>
    </source>
</evidence>
<dbReference type="AlphaFoldDB" id="A0A2U1E3I4"/>
<protein>
    <submittedName>
        <fullName evidence="2">Uncharacterized protein</fullName>
    </submittedName>
</protein>
<dbReference type="EMBL" id="QEKV01000004">
    <property type="protein sequence ID" value="PVY94513.1"/>
    <property type="molecule type" value="Genomic_DNA"/>
</dbReference>
<dbReference type="RefSeq" id="WP_116479967.1">
    <property type="nucleotide sequence ID" value="NZ_QEKV01000004.1"/>
</dbReference>
<dbReference type="Proteomes" id="UP000245793">
    <property type="component" value="Unassembled WGS sequence"/>
</dbReference>
<feature type="region of interest" description="Disordered" evidence="1">
    <location>
        <begin position="574"/>
        <end position="594"/>
    </location>
</feature>
<organism evidence="2 3">
    <name type="scientific">Ezakiella coagulans</name>
    <dbReference type="NCBI Taxonomy" id="46507"/>
    <lineage>
        <taxon>Bacteria</taxon>
        <taxon>Bacillati</taxon>
        <taxon>Bacillota</taxon>
        <taxon>Tissierellia</taxon>
        <taxon>Ezakiella</taxon>
    </lineage>
</organism>
<comment type="caution">
    <text evidence="2">The sequence shown here is derived from an EMBL/GenBank/DDBJ whole genome shotgun (WGS) entry which is preliminary data.</text>
</comment>
<proteinExistence type="predicted"/>
<reference evidence="2 3" key="1">
    <citation type="submission" date="2018-04" db="EMBL/GenBank/DDBJ databases">
        <title>Genomic Encyclopedia of Type Strains, Phase IV (KMG-IV): sequencing the most valuable type-strain genomes for metagenomic binning, comparative biology and taxonomic classification.</title>
        <authorList>
            <person name="Goeker M."/>
        </authorList>
    </citation>
    <scope>NUCLEOTIDE SEQUENCE [LARGE SCALE GENOMIC DNA]</scope>
    <source>
        <strain evidence="2 3">DSM 20705</strain>
    </source>
</reference>
<evidence type="ECO:0000313" key="3">
    <source>
        <dbReference type="Proteomes" id="UP000245793"/>
    </source>
</evidence>
<evidence type="ECO:0000256" key="1">
    <source>
        <dbReference type="SAM" id="MobiDB-lite"/>
    </source>
</evidence>
<accession>A0A2U1E3I4</accession>
<keyword evidence="3" id="KW-1185">Reference proteome</keyword>
<gene>
    <name evidence="2" type="ORF">C7381_10414</name>
</gene>
<name>A0A2U1E3I4_9FIRM</name>
<sequence>MKASLNKIMIVAVVLLLPLLIVHNITIKAEEAADGSNIDNTGATSEVVGGNDAQKSVIPISQYDIKAGVPITTKEGVEVNISNPGGGDIVKTDVFYPLNIPRGEDGKQLPVDKSMFNFGKDALTDGVATKNYGANAFANLIDSKALMTEKGFAYVKNEKGDIVGVKVSYEGSKSAMEKISVLTESLNKIIDDKGKTPGDKLLAQLLTKLDMTPEHPNYDAYKEALEKAIKDTNIAKETLESLQKQLNMFMAMSFQPPKQTVHTSPVPSDGGACAAWNAQGQPAPVTCLGAGTQQGQRANCSVSQTQEFMSSYTTTVPNNSDPFIKNRSPFCDSQRGGYLNFSEIMNTFGHRVWSKDDLMNNGVSAFNRVRMQDQFTNNPWKSSWRGEMRKWNPFKEGNKLSGIPYKILWSPVLDSWTDADHSINPMITESIEHRDNAERSNAAFTVKYGLNDPLKVYNNAPNPKMRVTALDLDNNAWNESETANIFCAGQYDMKIEPRYDIKRWDRHRLFDLHKTEGPSWTFTCKCVEEREEEYCKGWTWEKDSNGRRSRTCDEWGTRKVCVREEHVQVNLGGVNEKYPKGTTTSGPTDAGSIPPIYKQRRKYQYRIGALVEYHAIARNTMNPRLRPVPNSYRDPSKIKAGYGFNYTSGMQVITDYDRDPRTYNASPVIIRPNKAVPLNIARNNYLGNYGRFNPNVRYDSVRNAPERSSSINQNFIEEDLRGRIIGTTFNTNEISNVEKVDGKKKDLKDVEQLPVSSSVRRTPINWGERTTSFRIDSDPTKYYHAYWRTRGEENLVPAYRPGPLHYIYLDYLSGTDYTVGSLEFIRLNNRGFGVSAFNSGSIRVVGNMWEDSFSRPDFRKSRE</sequence>